<dbReference type="RefSeq" id="XP_031975209.1">
    <property type="nucleotide sequence ID" value="XM_032119318.1"/>
</dbReference>
<reference evidence="11" key="1">
    <citation type="submission" date="2019-10" db="EMBL/GenBank/DDBJ databases">
        <title>Corvus moneduloides (New Caledonian crow) genome, bCorMon1, primary haplotype.</title>
        <authorList>
            <person name="Rutz C."/>
            <person name="Fungtammasan C."/>
            <person name="Mountcastle J."/>
            <person name="Formenti G."/>
            <person name="Chow W."/>
            <person name="Howe K."/>
            <person name="Steele M.P."/>
            <person name="Fernandes J."/>
            <person name="Gilbert M.T.P."/>
            <person name="Fedrigo O."/>
            <person name="Jarvis E.D."/>
            <person name="Gemmell N."/>
        </authorList>
    </citation>
    <scope>NUCLEOTIDE SEQUENCE [LARGE SCALE GENOMIC DNA]</scope>
</reference>
<dbReference type="Ensembl" id="ENSCMUT00000008917.2">
    <property type="protein sequence ID" value="ENSCMUP00000008280.1"/>
    <property type="gene ID" value="ENSCMUG00000005377.2"/>
</dbReference>
<evidence type="ECO:0000256" key="3">
    <source>
        <dbReference type="ARBA" id="ARBA00022500"/>
    </source>
</evidence>
<dbReference type="Proteomes" id="UP000694553">
    <property type="component" value="Unassembled WGS sequence"/>
</dbReference>
<comment type="subcellular location">
    <subcellularLocation>
        <location evidence="1 9">Secreted</location>
    </subcellularLocation>
</comment>
<evidence type="ECO:0000256" key="7">
    <source>
        <dbReference type="ARBA" id="ARBA00023157"/>
    </source>
</evidence>
<dbReference type="PROSITE" id="PS00472">
    <property type="entry name" value="SMALL_CYTOKINES_CC"/>
    <property type="match status" value="1"/>
</dbReference>
<dbReference type="GO" id="GO:0008009">
    <property type="term" value="F:chemokine activity"/>
    <property type="evidence" value="ECO:0007669"/>
    <property type="project" value="InterPro"/>
</dbReference>
<accession>A0A8C3GV84</accession>
<dbReference type="GeneID" id="116448629"/>
<dbReference type="InterPro" id="IPR000827">
    <property type="entry name" value="Chemokine_CC_CS"/>
</dbReference>
<evidence type="ECO:0000256" key="1">
    <source>
        <dbReference type="ARBA" id="ARBA00004613"/>
    </source>
</evidence>
<gene>
    <name evidence="10" type="primary">CCL20</name>
</gene>
<dbReference type="InterPro" id="IPR036048">
    <property type="entry name" value="Interleukin_8-like_sf"/>
</dbReference>
<evidence type="ECO:0000313" key="10">
    <source>
        <dbReference type="Ensembl" id="ENSCMUP00000008280.1"/>
    </source>
</evidence>
<dbReference type="CTD" id="6364"/>
<dbReference type="AlphaFoldDB" id="A0A8C3GV84"/>
<dbReference type="InterPro" id="IPR039809">
    <property type="entry name" value="Chemokine_b/g/d"/>
</dbReference>
<reference evidence="10" key="2">
    <citation type="submission" date="2025-08" db="UniProtKB">
        <authorList>
            <consortium name="Ensembl"/>
        </authorList>
    </citation>
    <scope>IDENTIFICATION</scope>
</reference>
<dbReference type="GO" id="GO:0006954">
    <property type="term" value="P:inflammatory response"/>
    <property type="evidence" value="ECO:0007669"/>
    <property type="project" value="UniProtKB-KW"/>
</dbReference>
<dbReference type="Pfam" id="PF00048">
    <property type="entry name" value="IL8"/>
    <property type="match status" value="1"/>
</dbReference>
<keyword evidence="4 9" id="KW-0202">Cytokine</keyword>
<dbReference type="CDD" id="cd01119">
    <property type="entry name" value="Chemokine_CC_DCCL"/>
    <property type="match status" value="1"/>
</dbReference>
<protein>
    <recommendedName>
        <fullName evidence="9">C-C motif chemokine</fullName>
    </recommendedName>
</protein>
<name>A0A8C3GV84_CORMO</name>
<evidence type="ECO:0000256" key="2">
    <source>
        <dbReference type="ARBA" id="ARBA00010868"/>
    </source>
</evidence>
<evidence type="ECO:0000256" key="9">
    <source>
        <dbReference type="RuleBase" id="RU361150"/>
    </source>
</evidence>
<organism evidence="10 11">
    <name type="scientific">Corvus moneduloides</name>
    <name type="common">New Caledonian crow</name>
    <dbReference type="NCBI Taxonomy" id="1196302"/>
    <lineage>
        <taxon>Eukaryota</taxon>
        <taxon>Metazoa</taxon>
        <taxon>Chordata</taxon>
        <taxon>Craniata</taxon>
        <taxon>Vertebrata</taxon>
        <taxon>Euteleostomi</taxon>
        <taxon>Archelosauria</taxon>
        <taxon>Archosauria</taxon>
        <taxon>Dinosauria</taxon>
        <taxon>Saurischia</taxon>
        <taxon>Theropoda</taxon>
        <taxon>Coelurosauria</taxon>
        <taxon>Aves</taxon>
        <taxon>Neognathae</taxon>
        <taxon>Neoaves</taxon>
        <taxon>Telluraves</taxon>
        <taxon>Australaves</taxon>
        <taxon>Passeriformes</taxon>
        <taxon>Corvoidea</taxon>
        <taxon>Corvidae</taxon>
        <taxon>Corvus</taxon>
    </lineage>
</organism>
<evidence type="ECO:0000256" key="4">
    <source>
        <dbReference type="ARBA" id="ARBA00022514"/>
    </source>
</evidence>
<sequence length="100" mass="11012">MIGCSSKSMVLVSLLGLLVLLLCGTSEAQSNQDCCLSYTKVRLPRWALKGYTEQLSSEVCDIPAIIFHTSSGLKACVNPKEGWVKKHLLFLSHKLRKMSA</sequence>
<dbReference type="InterPro" id="IPR001811">
    <property type="entry name" value="Chemokine_IL8-like_dom"/>
</dbReference>
<feature type="chain" id="PRO_5039968023" description="C-C motif chemokine" evidence="9">
    <location>
        <begin position="29"/>
        <end position="100"/>
    </location>
</feature>
<keyword evidence="8" id="KW-0395">Inflammatory response</keyword>
<evidence type="ECO:0000256" key="6">
    <source>
        <dbReference type="ARBA" id="ARBA00022729"/>
    </source>
</evidence>
<keyword evidence="11" id="KW-1185">Reference proteome</keyword>
<dbReference type="GO" id="GO:0005615">
    <property type="term" value="C:extracellular space"/>
    <property type="evidence" value="ECO:0007669"/>
    <property type="project" value="UniProtKB-KW"/>
</dbReference>
<keyword evidence="5 9" id="KW-0964">Secreted</keyword>
<dbReference type="PANTHER" id="PTHR12015:SF108">
    <property type="entry name" value="C-C MOTIF CHEMOKINE 20"/>
    <property type="match status" value="1"/>
</dbReference>
<keyword evidence="7" id="KW-1015">Disulfide bond</keyword>
<comment type="similarity">
    <text evidence="2 9">Belongs to the intercrine beta (chemokine CC) family.</text>
</comment>
<evidence type="ECO:0000313" key="11">
    <source>
        <dbReference type="Proteomes" id="UP000694553"/>
    </source>
</evidence>
<keyword evidence="3 9" id="KW-0145">Chemotaxis</keyword>
<evidence type="ECO:0000256" key="8">
    <source>
        <dbReference type="ARBA" id="ARBA00023198"/>
    </source>
</evidence>
<dbReference type="InterPro" id="IPR034133">
    <property type="entry name" value="Chemokine_CC_DCCL"/>
</dbReference>
<feature type="signal peptide" evidence="9">
    <location>
        <begin position="1"/>
        <end position="28"/>
    </location>
</feature>
<dbReference type="FunFam" id="2.40.50.40:FF:000012">
    <property type="entry name" value="C-C motif chemokine"/>
    <property type="match status" value="1"/>
</dbReference>
<dbReference type="SUPFAM" id="SSF54117">
    <property type="entry name" value="Interleukin 8-like chemokines"/>
    <property type="match status" value="1"/>
</dbReference>
<proteinExistence type="inferred from homology"/>
<evidence type="ECO:0000256" key="5">
    <source>
        <dbReference type="ARBA" id="ARBA00022525"/>
    </source>
</evidence>
<dbReference type="Gene3D" id="2.40.50.40">
    <property type="match status" value="1"/>
</dbReference>
<reference evidence="10" key="3">
    <citation type="submission" date="2025-09" db="UniProtKB">
        <authorList>
            <consortium name="Ensembl"/>
        </authorList>
    </citation>
    <scope>IDENTIFICATION</scope>
</reference>
<dbReference type="SMART" id="SM00199">
    <property type="entry name" value="SCY"/>
    <property type="match status" value="1"/>
</dbReference>
<dbReference type="OrthoDB" id="8870994at2759"/>
<dbReference type="PANTHER" id="PTHR12015">
    <property type="entry name" value="SMALL INDUCIBLE CYTOKINE A"/>
    <property type="match status" value="1"/>
</dbReference>
<dbReference type="OMA" id="NWVKQAV"/>
<dbReference type="GO" id="GO:0006955">
    <property type="term" value="P:immune response"/>
    <property type="evidence" value="ECO:0007669"/>
    <property type="project" value="InterPro"/>
</dbReference>
<keyword evidence="6 9" id="KW-0732">Signal</keyword>